<sequence length="1088" mass="122564">MSHSAPMKSSPTLTRTQSSSKPRSLAEYFNGVANDNMQSEDLLVPQSSFFLPTSEIPETESLVQNKSTVGSGHSIKNVANSSTNVFTPNPSCSHMSTTTCPAEPNMPVSSSKFAVPAQLFNEQQTSEVVVNSRIEVDETLGRTPTATTEKMLQLSQQLNVILQTSEHLTTSFTSSTGGLSSYSADAELSGICSAGGSDIHVQSCSPALPGHLSSESASLVQNPMTLSSTTPFKLPAIPSGHTNSYVRELEERNVELAALLEKRDRAHERTLAKLASVQEQATNAISAAAIDRSNFEQSANRDLSRAQEQIRVHAQTIGVLVAEKTEMQTKISHLERMMGERSQEIEDADERLRDARQHALQLDRTVVQLKSELERTLNKNSELVSQIGRLKSEIRREKSCRENLDAELQEAYSRLNTRGQEVTQLELNLSEVRRQLDLSQVYASQLGLGDAETGSNCVDDVCTGNEYYSREAWLTERNSLTNRIQELEITALQASKERGRLESQYKAFVAQVEQQADDLRSQLSDANKSNQELQFSLESSRRTLREKEDELTECKHKLELTHVQQPLPIMSTFASVQDKQLQSYVDDEDQRRQICELERLTAQQQCDLGHQVQELVSLKEKLAAAEGIIHEKDLLLADRDTVIATATSERVALSRAIEQNQMLKQRLLELQEAFVRTSNQNMELTTDLQKEQCALKESSTVQHDYREQLERLQKHCAEREAQFNELTEKYKMLVKDYEQLQALNARFDCEQVQRCTTSEQPVKGEQSCLISSPTADFVTKLVQDVQNQQLTIDSLSARSELCDSLTNRFKLLLGWLEEQRSDSVTKTNAHETEDPIELFVLLEQSMKSLLSQRDKEVAMQAEKNRQHMVQMEQLPSLEQWQLLQVTHKQLETKFLDCMRKLSQASEDHAKSEAIVAQLEMEASTVGEYVTLFAHRRAAASRRAKARELLLTRLVEDRRRLRSRLIKMQNLIPETQLRQPFTENCEVNAQVLNANGYCGGDEPGDTFVTEFRCLLNEICSKSDEVETEEGFSILSDEDVPVEQREHETLSNNSSSPNCSTVPMLEQLRQQALQHDCPHCQCCVGTLLEV</sequence>
<dbReference type="InterPro" id="IPR024858">
    <property type="entry name" value="GOLGA"/>
</dbReference>
<proteinExistence type="predicted"/>
<organism evidence="5 6">
    <name type="scientific">Paragonimus heterotremus</name>
    <dbReference type="NCBI Taxonomy" id="100268"/>
    <lineage>
        <taxon>Eukaryota</taxon>
        <taxon>Metazoa</taxon>
        <taxon>Spiralia</taxon>
        <taxon>Lophotrochozoa</taxon>
        <taxon>Platyhelminthes</taxon>
        <taxon>Trematoda</taxon>
        <taxon>Digenea</taxon>
        <taxon>Plagiorchiida</taxon>
        <taxon>Troglotremata</taxon>
        <taxon>Troglotrematidae</taxon>
        <taxon>Paragonimus</taxon>
    </lineage>
</organism>
<feature type="region of interest" description="Disordered" evidence="3">
    <location>
        <begin position="1034"/>
        <end position="1057"/>
    </location>
</feature>
<dbReference type="Pfam" id="PF15070">
    <property type="entry name" value="GOLGA2L5"/>
    <property type="match status" value="2"/>
</dbReference>
<feature type="compositionally biased region" description="Polar residues" evidence="3">
    <location>
        <begin position="1"/>
        <end position="22"/>
    </location>
</feature>
<reference evidence="5" key="1">
    <citation type="submission" date="2019-05" db="EMBL/GenBank/DDBJ databases">
        <title>Annotation for the trematode Paragonimus heterotremus.</title>
        <authorList>
            <person name="Choi Y.-J."/>
        </authorList>
    </citation>
    <scope>NUCLEOTIDE SEQUENCE</scope>
    <source>
        <strain evidence="5">LC</strain>
    </source>
</reference>
<evidence type="ECO:0000259" key="4">
    <source>
        <dbReference type="Pfam" id="PF15070"/>
    </source>
</evidence>
<feature type="coiled-coil region" evidence="2">
    <location>
        <begin position="345"/>
        <end position="393"/>
    </location>
</feature>
<dbReference type="GO" id="GO:0000137">
    <property type="term" value="C:Golgi cis cisterna"/>
    <property type="evidence" value="ECO:0007669"/>
    <property type="project" value="TreeGrafter"/>
</dbReference>
<feature type="compositionally biased region" description="Polar residues" evidence="3">
    <location>
        <begin position="1048"/>
        <end position="1057"/>
    </location>
</feature>
<keyword evidence="1 2" id="KW-0175">Coiled coil</keyword>
<dbReference type="EMBL" id="LUCH01002751">
    <property type="protein sequence ID" value="KAF5401028.1"/>
    <property type="molecule type" value="Genomic_DNA"/>
</dbReference>
<evidence type="ECO:0000256" key="3">
    <source>
        <dbReference type="SAM" id="MobiDB-lite"/>
    </source>
</evidence>
<feature type="coiled-coil region" evidence="2">
    <location>
        <begin position="653"/>
        <end position="743"/>
    </location>
</feature>
<evidence type="ECO:0000313" key="5">
    <source>
        <dbReference type="EMBL" id="KAF5401028.1"/>
    </source>
</evidence>
<dbReference type="InterPro" id="IPR043976">
    <property type="entry name" value="GOLGA_cons_dom"/>
</dbReference>
<feature type="domain" description="Golgin subfamily A conserved" evidence="4">
    <location>
        <begin position="843"/>
        <end position="971"/>
    </location>
</feature>
<feature type="domain" description="Golgin subfamily A conserved" evidence="4">
    <location>
        <begin position="538"/>
        <end position="739"/>
    </location>
</feature>
<dbReference type="PANTHER" id="PTHR10881:SF46">
    <property type="entry name" value="GOLGIN SUBFAMILY A MEMBER 2"/>
    <property type="match status" value="1"/>
</dbReference>
<evidence type="ECO:0000313" key="6">
    <source>
        <dbReference type="Proteomes" id="UP000748531"/>
    </source>
</evidence>
<name>A0A8J4SKW9_9TREM</name>
<dbReference type="OrthoDB" id="5978643at2759"/>
<feature type="region of interest" description="Disordered" evidence="3">
    <location>
        <begin position="1"/>
        <end position="24"/>
    </location>
</feature>
<dbReference type="PANTHER" id="PTHR10881">
    <property type="entry name" value="GOLGIN SUBFAMILY A MEMBER-RELATED"/>
    <property type="match status" value="1"/>
</dbReference>
<dbReference type="Proteomes" id="UP000748531">
    <property type="component" value="Unassembled WGS sequence"/>
</dbReference>
<evidence type="ECO:0000256" key="1">
    <source>
        <dbReference type="ARBA" id="ARBA00023054"/>
    </source>
</evidence>
<dbReference type="GO" id="GO:0032580">
    <property type="term" value="C:Golgi cisterna membrane"/>
    <property type="evidence" value="ECO:0007669"/>
    <property type="project" value="TreeGrafter"/>
</dbReference>
<dbReference type="AlphaFoldDB" id="A0A8J4SKW9"/>
<gene>
    <name evidence="5" type="ORF">PHET_05501</name>
</gene>
<feature type="coiled-coil region" evidence="2">
    <location>
        <begin position="470"/>
        <end position="557"/>
    </location>
</feature>
<dbReference type="GO" id="GO:0005801">
    <property type="term" value="C:cis-Golgi network"/>
    <property type="evidence" value="ECO:0007669"/>
    <property type="project" value="TreeGrafter"/>
</dbReference>
<dbReference type="GO" id="GO:0007030">
    <property type="term" value="P:Golgi organization"/>
    <property type="evidence" value="ECO:0007669"/>
    <property type="project" value="TreeGrafter"/>
</dbReference>
<comment type="caution">
    <text evidence="5">The sequence shown here is derived from an EMBL/GenBank/DDBJ whole genome shotgun (WGS) entry which is preliminary data.</text>
</comment>
<accession>A0A8J4SKW9</accession>
<keyword evidence="6" id="KW-1185">Reference proteome</keyword>
<protein>
    <submittedName>
        <fullName evidence="5">Golgin subfamily A member 2</fullName>
    </submittedName>
</protein>
<evidence type="ECO:0000256" key="2">
    <source>
        <dbReference type="SAM" id="Coils"/>
    </source>
</evidence>